<dbReference type="RefSeq" id="WP_069909228.1">
    <property type="nucleotide sequence ID" value="NZ_LAJE02000153.1"/>
</dbReference>
<reference evidence="2 3" key="1">
    <citation type="journal article" date="2015" name="Genome Announc.">
        <title>Genome Assemblies of Three Soil-Associated Devosia species: D. insulae, D. limi, and D. soli.</title>
        <authorList>
            <person name="Hassan Y.I."/>
            <person name="Lepp D."/>
            <person name="Zhou T."/>
        </authorList>
    </citation>
    <scope>NUCLEOTIDE SEQUENCE [LARGE SCALE GENOMIC DNA]</scope>
    <source>
        <strain evidence="2 3">DS-56</strain>
    </source>
</reference>
<dbReference type="OrthoDB" id="9889806at2"/>
<evidence type="ECO:0000313" key="2">
    <source>
        <dbReference type="EMBL" id="OEO31576.1"/>
    </source>
</evidence>
<accession>A0A1E5XSJ3</accession>
<evidence type="ECO:0000256" key="1">
    <source>
        <dbReference type="SAM" id="SignalP"/>
    </source>
</evidence>
<feature type="signal peptide" evidence="1">
    <location>
        <begin position="1"/>
        <end position="22"/>
    </location>
</feature>
<protein>
    <recommendedName>
        <fullName evidence="4">Sel1 repeat family protein</fullName>
    </recommendedName>
</protein>
<proteinExistence type="predicted"/>
<gene>
    <name evidence="2" type="ORF">VW23_015480</name>
</gene>
<name>A0A1E5XSJ3_9HYPH</name>
<dbReference type="EMBL" id="LAJE02000153">
    <property type="protein sequence ID" value="OEO31576.1"/>
    <property type="molecule type" value="Genomic_DNA"/>
</dbReference>
<keyword evidence="3" id="KW-1185">Reference proteome</keyword>
<feature type="chain" id="PRO_5009190556" description="Sel1 repeat family protein" evidence="1">
    <location>
        <begin position="23"/>
        <end position="139"/>
    </location>
</feature>
<dbReference type="AlphaFoldDB" id="A0A1E5XSJ3"/>
<dbReference type="Proteomes" id="UP000095463">
    <property type="component" value="Unassembled WGS sequence"/>
</dbReference>
<comment type="caution">
    <text evidence="2">The sequence shown here is derived from an EMBL/GenBank/DDBJ whole genome shotgun (WGS) entry which is preliminary data.</text>
</comment>
<sequence length="139" mass="14856">MRRKSRLSVLVAALVLATSAGIATEVAAKGGAQLLPKSSLYYKVSTASTKDEIKAICAEIVARQDASAIGRMDASSLYMHGMIMGVSCLKVDYFKALVLARESGDAFTLKAALTYIRGRADGGNTKAIRALEKYEKAYD</sequence>
<evidence type="ECO:0008006" key="4">
    <source>
        <dbReference type="Google" id="ProtNLM"/>
    </source>
</evidence>
<organism evidence="2 3">
    <name type="scientific">Devosia insulae DS-56</name>
    <dbReference type="NCBI Taxonomy" id="1116389"/>
    <lineage>
        <taxon>Bacteria</taxon>
        <taxon>Pseudomonadati</taxon>
        <taxon>Pseudomonadota</taxon>
        <taxon>Alphaproteobacteria</taxon>
        <taxon>Hyphomicrobiales</taxon>
        <taxon>Devosiaceae</taxon>
        <taxon>Devosia</taxon>
    </lineage>
</organism>
<keyword evidence="1" id="KW-0732">Signal</keyword>
<evidence type="ECO:0000313" key="3">
    <source>
        <dbReference type="Proteomes" id="UP000095463"/>
    </source>
</evidence>